<dbReference type="Gene3D" id="3.30.70.100">
    <property type="match status" value="1"/>
</dbReference>
<dbReference type="PROSITE" id="PS51502">
    <property type="entry name" value="S_R_A_B_BARREL"/>
    <property type="match status" value="1"/>
</dbReference>
<feature type="domain" description="Stress-response A/B barrel" evidence="2">
    <location>
        <begin position="2"/>
        <end position="96"/>
    </location>
</feature>
<evidence type="ECO:0000256" key="1">
    <source>
        <dbReference type="ARBA" id="ARBA00011738"/>
    </source>
</evidence>
<dbReference type="PANTHER" id="PTHR33178:SF10">
    <property type="entry name" value="STRESS-RESPONSE A_B BARREL DOMAIN-CONTAINING PROTEIN"/>
    <property type="match status" value="1"/>
</dbReference>
<comment type="caution">
    <text evidence="3">The sequence shown here is derived from an EMBL/GenBank/DDBJ whole genome shotgun (WGS) entry which is preliminary data.</text>
</comment>
<dbReference type="SUPFAM" id="SSF54909">
    <property type="entry name" value="Dimeric alpha+beta barrel"/>
    <property type="match status" value="1"/>
</dbReference>
<dbReference type="EMBL" id="JBHMFA010000006">
    <property type="protein sequence ID" value="MFB9105345.1"/>
    <property type="molecule type" value="Genomic_DNA"/>
</dbReference>
<dbReference type="InterPro" id="IPR044662">
    <property type="entry name" value="HS1/DABB1-like"/>
</dbReference>
<evidence type="ECO:0000313" key="4">
    <source>
        <dbReference type="Proteomes" id="UP001589590"/>
    </source>
</evidence>
<organism evidence="3 4">
    <name type="scientific">Algibacter miyuki</name>
    <dbReference type="NCBI Taxonomy" id="1306933"/>
    <lineage>
        <taxon>Bacteria</taxon>
        <taxon>Pseudomonadati</taxon>
        <taxon>Bacteroidota</taxon>
        <taxon>Flavobacteriia</taxon>
        <taxon>Flavobacteriales</taxon>
        <taxon>Flavobacteriaceae</taxon>
        <taxon>Algibacter</taxon>
    </lineage>
</organism>
<dbReference type="SMART" id="SM00886">
    <property type="entry name" value="Dabb"/>
    <property type="match status" value="1"/>
</dbReference>
<evidence type="ECO:0000313" key="3">
    <source>
        <dbReference type="EMBL" id="MFB9105345.1"/>
    </source>
</evidence>
<gene>
    <name evidence="3" type="ORF">ACFFU1_10560</name>
</gene>
<dbReference type="RefSeq" id="WP_290274374.1">
    <property type="nucleotide sequence ID" value="NZ_JAUFQP010000015.1"/>
</dbReference>
<keyword evidence="4" id="KW-1185">Reference proteome</keyword>
<protein>
    <submittedName>
        <fullName evidence="3">Dabb family protein</fullName>
    </submittedName>
</protein>
<proteinExistence type="predicted"/>
<accession>A0ABV5H0C1</accession>
<reference evidence="3 4" key="1">
    <citation type="submission" date="2024-09" db="EMBL/GenBank/DDBJ databases">
        <authorList>
            <person name="Sun Q."/>
            <person name="Mori K."/>
        </authorList>
    </citation>
    <scope>NUCLEOTIDE SEQUENCE [LARGE SCALE GENOMIC DNA]</scope>
    <source>
        <strain evidence="3 4">CECT 8300</strain>
    </source>
</reference>
<comment type="subunit">
    <text evidence="1">Homodimer.</text>
</comment>
<sequence length="103" mass="11857">MTRHFGVFQFKAEISDGEITNCFETMKLMVGKIPGLLDMEYGPYDSTEGLNDNYTHGFIMTFDSPEAREAYLPHPIHEKVKDLVIPKLERVLVFDFNVKKITV</sequence>
<dbReference type="InterPro" id="IPR011008">
    <property type="entry name" value="Dimeric_a/b-barrel"/>
</dbReference>
<dbReference type="InterPro" id="IPR013097">
    <property type="entry name" value="Dabb"/>
</dbReference>
<dbReference type="Proteomes" id="UP001589590">
    <property type="component" value="Unassembled WGS sequence"/>
</dbReference>
<name>A0ABV5H0C1_9FLAO</name>
<dbReference type="Pfam" id="PF07876">
    <property type="entry name" value="Dabb"/>
    <property type="match status" value="1"/>
</dbReference>
<dbReference type="PANTHER" id="PTHR33178">
    <property type="match status" value="1"/>
</dbReference>
<evidence type="ECO:0000259" key="2">
    <source>
        <dbReference type="PROSITE" id="PS51502"/>
    </source>
</evidence>